<gene>
    <name evidence="1" type="ORF">SAMN06295900_104254</name>
</gene>
<dbReference type="OrthoDB" id="9135736at2"/>
<evidence type="ECO:0000313" key="1">
    <source>
        <dbReference type="EMBL" id="SMF24101.1"/>
    </source>
</evidence>
<evidence type="ECO:0000313" key="2">
    <source>
        <dbReference type="Proteomes" id="UP000192911"/>
    </source>
</evidence>
<protein>
    <submittedName>
        <fullName evidence="1">Uncharacterized protein</fullName>
    </submittedName>
</protein>
<reference evidence="2" key="1">
    <citation type="submission" date="2017-04" db="EMBL/GenBank/DDBJ databases">
        <authorList>
            <person name="Varghese N."/>
            <person name="Submissions S."/>
        </authorList>
    </citation>
    <scope>NUCLEOTIDE SEQUENCE [LARGE SCALE GENOMIC DNA]</scope>
    <source>
        <strain evidence="2">Ballard 720</strain>
    </source>
</reference>
<proteinExistence type="predicted"/>
<dbReference type="GeneID" id="95551488"/>
<dbReference type="STRING" id="28094.SAMN06295900_104254"/>
<name>A0A1X7DZM2_TRICW</name>
<accession>A0A1X7DZM2</accession>
<dbReference type="EMBL" id="FXAH01000004">
    <property type="protein sequence ID" value="SMF24101.1"/>
    <property type="molecule type" value="Genomic_DNA"/>
</dbReference>
<dbReference type="Proteomes" id="UP000192911">
    <property type="component" value="Unassembled WGS sequence"/>
</dbReference>
<dbReference type="AlphaFoldDB" id="A0A1X7DZM2"/>
<organism evidence="1 2">
    <name type="scientific">Trinickia caryophylli</name>
    <name type="common">Paraburkholderia caryophylli</name>
    <dbReference type="NCBI Taxonomy" id="28094"/>
    <lineage>
        <taxon>Bacteria</taxon>
        <taxon>Pseudomonadati</taxon>
        <taxon>Pseudomonadota</taxon>
        <taxon>Betaproteobacteria</taxon>
        <taxon>Burkholderiales</taxon>
        <taxon>Burkholderiaceae</taxon>
        <taxon>Trinickia</taxon>
    </lineage>
</organism>
<dbReference type="RefSeq" id="WP_085226967.1">
    <property type="nucleotide sequence ID" value="NZ_BSQD01000005.1"/>
</dbReference>
<sequence length="244" mass="27215">MDHRVWALSISDIASSWKKESKRDYTFEILYSIAYGELRVTDPLVDSMILDTEREVDEFLSRNKDYSLHYLHSGDGPIVMKDSHFTAMSEVIQYGGPKTVDVYELASTCNQLCIRKEDFHKWAERKGLPLPKFWFDGIDLDMSSSDEGQAAPSAATVIDVPSDLSRRERESLQKQIAALALVLAEKSAKYKNGDKPNANQIAEAVALVLNALPDANTRGVSSASLRASIKAGIAMLQDKREEVE</sequence>
<keyword evidence="2" id="KW-1185">Reference proteome</keyword>